<dbReference type="EMBL" id="HBHP01002789">
    <property type="protein sequence ID" value="CAD9747399.1"/>
    <property type="molecule type" value="Transcribed_RNA"/>
</dbReference>
<gene>
    <name evidence="2" type="ORF">LSP00402_LOCUS1754</name>
</gene>
<feature type="compositionally biased region" description="Polar residues" evidence="1">
    <location>
        <begin position="146"/>
        <end position="158"/>
    </location>
</feature>
<name>A0A7S2THT9_9EUKA</name>
<sequence length="178" mass="19335">MQMRNALKLQPSTLRSLGCMPTEVEGVSTPPTTITALTAKPKSIDSVVSVGTPTFASTDEVSHVETKIISDRKFHIVYQNTTHGDHMVSPRALPALDSTHSPEMMPMKSVGMRVSGGGLKEMSAVRDVRVSSTDSKASSAKIGSYKETTTSKCPTPSDSPYDFDYIVDHPVDHMHRSR</sequence>
<reference evidence="2" key="1">
    <citation type="submission" date="2021-01" db="EMBL/GenBank/DDBJ databases">
        <authorList>
            <person name="Corre E."/>
            <person name="Pelletier E."/>
            <person name="Niang G."/>
            <person name="Scheremetjew M."/>
            <person name="Finn R."/>
            <person name="Kale V."/>
            <person name="Holt S."/>
            <person name="Cochrane G."/>
            <person name="Meng A."/>
            <person name="Brown T."/>
            <person name="Cohen L."/>
        </authorList>
    </citation>
    <scope>NUCLEOTIDE SEQUENCE</scope>
    <source>
        <strain evidence="2">CCMP622</strain>
    </source>
</reference>
<organism evidence="2">
    <name type="scientific">Lotharella oceanica</name>
    <dbReference type="NCBI Taxonomy" id="641309"/>
    <lineage>
        <taxon>Eukaryota</taxon>
        <taxon>Sar</taxon>
        <taxon>Rhizaria</taxon>
        <taxon>Cercozoa</taxon>
        <taxon>Chlorarachniophyceae</taxon>
        <taxon>Lotharella</taxon>
    </lineage>
</organism>
<accession>A0A7S2THT9</accession>
<evidence type="ECO:0000313" key="2">
    <source>
        <dbReference type="EMBL" id="CAD9747399.1"/>
    </source>
</evidence>
<dbReference type="AlphaFoldDB" id="A0A7S2THT9"/>
<proteinExistence type="predicted"/>
<protein>
    <submittedName>
        <fullName evidence="2">Uncharacterized protein</fullName>
    </submittedName>
</protein>
<evidence type="ECO:0000256" key="1">
    <source>
        <dbReference type="SAM" id="MobiDB-lite"/>
    </source>
</evidence>
<feature type="region of interest" description="Disordered" evidence="1">
    <location>
        <begin position="126"/>
        <end position="159"/>
    </location>
</feature>